<keyword evidence="3 6" id="KW-0812">Transmembrane</keyword>
<dbReference type="RefSeq" id="WP_147147490.1">
    <property type="nucleotide sequence ID" value="NZ_BJXN01000009.1"/>
</dbReference>
<gene>
    <name evidence="7" type="ORF">ODE01S_15050</name>
</gene>
<proteinExistence type="inferred from homology"/>
<evidence type="ECO:0000256" key="3">
    <source>
        <dbReference type="ARBA" id="ARBA00022692"/>
    </source>
</evidence>
<feature type="transmembrane region" description="Helical" evidence="6">
    <location>
        <begin position="123"/>
        <end position="143"/>
    </location>
</feature>
<evidence type="ECO:0000256" key="4">
    <source>
        <dbReference type="ARBA" id="ARBA00022989"/>
    </source>
</evidence>
<dbReference type="OrthoDB" id="9791807at2"/>
<dbReference type="EMBL" id="BJXN01000009">
    <property type="protein sequence ID" value="GEM90071.1"/>
    <property type="molecule type" value="Genomic_DNA"/>
</dbReference>
<evidence type="ECO:0000256" key="2">
    <source>
        <dbReference type="ARBA" id="ARBA00005268"/>
    </source>
</evidence>
<dbReference type="GO" id="GO:0005886">
    <property type="term" value="C:plasma membrane"/>
    <property type="evidence" value="ECO:0007669"/>
    <property type="project" value="TreeGrafter"/>
</dbReference>
<dbReference type="PANTHER" id="PTHR30028">
    <property type="entry name" value="UPF0014 INNER MEMBRANE PROTEIN YBBM-RELATED"/>
    <property type="match status" value="1"/>
</dbReference>
<comment type="subcellular location">
    <subcellularLocation>
        <location evidence="1">Membrane</location>
        <topology evidence="1">Multi-pass membrane protein</topology>
    </subcellularLocation>
</comment>
<sequence length="237" mass="25477">MTEIPLVRLLYPLALALLVAWWYISWSGDRKTPWAGLARMLAQLLLVGYVLAYIFQTEHVLVVLGTLALMSLAAGWIALRTETKKRIRLYPYALLGVVGGGGLALLVAVELVLRPEPWWKPSVLIPLGGMAFSNAMNAVSLAAERFFSERREGKGPTRARAAAYKAALIPATNALFAVGIVSIPGLMTGQILAGVSPLIAARYQILVMLMVYAAAGLAAAVFLEAVRRLAVDGEAGY</sequence>
<dbReference type="Proteomes" id="UP000321827">
    <property type="component" value="Unassembled WGS sequence"/>
</dbReference>
<keyword evidence="4 6" id="KW-1133">Transmembrane helix</keyword>
<evidence type="ECO:0000256" key="6">
    <source>
        <dbReference type="SAM" id="Phobius"/>
    </source>
</evidence>
<comment type="similarity">
    <text evidence="2">Belongs to the UPF0014 family.</text>
</comment>
<evidence type="ECO:0000256" key="1">
    <source>
        <dbReference type="ARBA" id="ARBA00004141"/>
    </source>
</evidence>
<dbReference type="AlphaFoldDB" id="A0A511RK70"/>
<evidence type="ECO:0000313" key="8">
    <source>
        <dbReference type="Proteomes" id="UP000321827"/>
    </source>
</evidence>
<protein>
    <submittedName>
        <fullName evidence="7">Iron export ABC transporter permease subunit FetB</fullName>
    </submittedName>
</protein>
<dbReference type="PANTHER" id="PTHR30028:SF0">
    <property type="entry name" value="PROTEIN ALUMINUM SENSITIVE 3"/>
    <property type="match status" value="1"/>
</dbReference>
<feature type="transmembrane region" description="Helical" evidence="6">
    <location>
        <begin position="61"/>
        <end position="79"/>
    </location>
</feature>
<dbReference type="InterPro" id="IPR005226">
    <property type="entry name" value="UPF0014_fam"/>
</dbReference>
<accession>A0A511RK70</accession>
<comment type="caution">
    <text evidence="7">The sequence shown here is derived from an EMBL/GenBank/DDBJ whole genome shotgun (WGS) entry which is preliminary data.</text>
</comment>
<evidence type="ECO:0000313" key="7">
    <source>
        <dbReference type="EMBL" id="GEM90071.1"/>
    </source>
</evidence>
<organism evidence="7 8">
    <name type="scientific">Oceanithermus desulfurans NBRC 100063</name>
    <dbReference type="NCBI Taxonomy" id="1227550"/>
    <lineage>
        <taxon>Bacteria</taxon>
        <taxon>Thermotogati</taxon>
        <taxon>Deinococcota</taxon>
        <taxon>Deinococci</taxon>
        <taxon>Thermales</taxon>
        <taxon>Thermaceae</taxon>
        <taxon>Oceanithermus</taxon>
    </lineage>
</organism>
<evidence type="ECO:0000256" key="5">
    <source>
        <dbReference type="ARBA" id="ARBA00023136"/>
    </source>
</evidence>
<name>A0A511RK70_9DEIN</name>
<feature type="transmembrane region" description="Helical" evidence="6">
    <location>
        <begin position="203"/>
        <end position="223"/>
    </location>
</feature>
<feature type="transmembrane region" description="Helical" evidence="6">
    <location>
        <begin position="36"/>
        <end position="55"/>
    </location>
</feature>
<reference evidence="7 8" key="1">
    <citation type="submission" date="2019-07" db="EMBL/GenBank/DDBJ databases">
        <title>Whole genome shotgun sequence of Oceanithermus desulfurans NBRC 100063.</title>
        <authorList>
            <person name="Hosoyama A."/>
            <person name="Uohara A."/>
            <person name="Ohji S."/>
            <person name="Ichikawa N."/>
        </authorList>
    </citation>
    <scope>NUCLEOTIDE SEQUENCE [LARGE SCALE GENOMIC DNA]</scope>
    <source>
        <strain evidence="7 8">NBRC 100063</strain>
    </source>
</reference>
<dbReference type="Pfam" id="PF03649">
    <property type="entry name" value="UPF0014"/>
    <property type="match status" value="1"/>
</dbReference>
<feature type="transmembrane region" description="Helical" evidence="6">
    <location>
        <begin position="163"/>
        <end position="183"/>
    </location>
</feature>
<feature type="transmembrane region" description="Helical" evidence="6">
    <location>
        <begin position="91"/>
        <end position="111"/>
    </location>
</feature>
<feature type="transmembrane region" description="Helical" evidence="6">
    <location>
        <begin position="6"/>
        <end position="24"/>
    </location>
</feature>
<keyword evidence="5 6" id="KW-0472">Membrane</keyword>